<dbReference type="InterPro" id="IPR011050">
    <property type="entry name" value="Pectin_lyase_fold/virulence"/>
</dbReference>
<protein>
    <submittedName>
        <fullName evidence="1">Uncharacterized protein</fullName>
    </submittedName>
</protein>
<evidence type="ECO:0000313" key="2">
    <source>
        <dbReference type="Proteomes" id="UP000668068"/>
    </source>
</evidence>
<dbReference type="Gene3D" id="2.160.20.10">
    <property type="entry name" value="Single-stranded right-handed beta-helix, Pectin lyase-like"/>
    <property type="match status" value="1"/>
</dbReference>
<comment type="caution">
    <text evidence="1">The sequence shown here is derived from an EMBL/GenBank/DDBJ whole genome shotgun (WGS) entry which is preliminary data.</text>
</comment>
<reference evidence="1" key="1">
    <citation type="submission" date="2020-12" db="EMBL/GenBank/DDBJ databases">
        <title>Comparative genomics of Clostridium perfringens reveals patterns of host-associated phylogenetic clades and virulence factors.</title>
        <authorList>
            <person name="Smith A.H."/>
            <person name="Geier R."/>
        </authorList>
    </citation>
    <scope>NUCLEOTIDE SEQUENCE</scope>
    <source>
        <strain evidence="1">CHD30677R</strain>
    </source>
</reference>
<dbReference type="SUPFAM" id="SSF51126">
    <property type="entry name" value="Pectin lyase-like"/>
    <property type="match status" value="1"/>
</dbReference>
<dbReference type="RefSeq" id="WP_003478821.1">
    <property type="nucleotide sequence ID" value="NZ_JAENQO010000004.1"/>
</dbReference>
<evidence type="ECO:0000313" key="1">
    <source>
        <dbReference type="EMBL" id="MBO3358947.1"/>
    </source>
</evidence>
<gene>
    <name evidence="1" type="ORF">JJB47_09145</name>
</gene>
<organism evidence="1 2">
    <name type="scientific">Clostridium perfringens</name>
    <dbReference type="NCBI Taxonomy" id="1502"/>
    <lineage>
        <taxon>Bacteria</taxon>
        <taxon>Bacillati</taxon>
        <taxon>Bacillota</taxon>
        <taxon>Clostridia</taxon>
        <taxon>Eubacteriales</taxon>
        <taxon>Clostridiaceae</taxon>
        <taxon>Clostridium</taxon>
    </lineage>
</organism>
<dbReference type="InterPro" id="IPR012334">
    <property type="entry name" value="Pectin_lyas_fold"/>
</dbReference>
<dbReference type="EMBL" id="JAENQP010000004">
    <property type="protein sequence ID" value="MBO3358947.1"/>
    <property type="molecule type" value="Genomic_DNA"/>
</dbReference>
<dbReference type="AlphaFoldDB" id="A0AAW4J4L0"/>
<accession>A0AAW4J4L0</accession>
<dbReference type="Proteomes" id="UP000668068">
    <property type="component" value="Unassembled WGS sequence"/>
</dbReference>
<name>A0AAW4J4L0_CLOPF</name>
<proteinExistence type="predicted"/>
<sequence length="895" mass="101364">MKIKNKKYHFNILKFLFATLLLTGTYGLYSYSSNTLSSNINENEIPYLSTYYIKPIVNPYEDVIIDFYVTDYNHNEYVEETFDYTFTITVKVEGKDDIILKDLKGGDHSVNLGKFSNLGEQKFSIIATDQHGRNSHELFNFFLVKNSESNLENHSLINEYIMTEEDLLKYNIKNTDNYEVKNIQTLNLNNPTSTTVKAALEEASKNITPSSNTYTCIIADTKGNGEHGQWWRETIVKYSSDYDKNAVMEESKNTRIGLQKFLDDKKAEGFNKVTLIKGVYRIDHTEPIYIPTEFTLDMNGSTFKQNQFTGDKALMINLNNTFDSHVINGTIEGDYYSHDYANSPNNSEWVNGISISGESKYSSFENLIVKDITGYGGTNGIANSRDNSLGYTYIYPKGIGNSFTLGDIDKNTGESISSASRSTSSLIDISGYGEIGYLSISRYLGYQGNPASTWNLIAHFYDENKNFIKSVDGYQYRRIGVPKDAKFMKVTLLSTDKPTDLSIQLFRVPTHCTFKNIKFENCRAVGLAPAAMKDMLVENCEFTKSGQTLAKCAFDAEDGWDLMQDVTFKGLNFYDNPNNEFLTAAGHNFIIEEMKGGKLYFWERTNSYVVRNSKGLKDTTLGHGNKVRTGYSRFFNNTINGNIKIGSTDHDDWKLVVKDSIIKKNAENEINTGLYLRCDIGDSTPNPSIYSSLTIGNFKDCYIHDKSRENHGGIYENCTLENISGNLHNIFIFDNCIISNFNCNAGQYEESYIIKNSTLNNFKIKFPYWYKGANINLENCKITNSDYLLKLPHYSMKKDIVLKNNTIDSTSNIGIINFYDDRTGDSAGDLIHQGDLILESNKINLYYSPYVVTGLNDKTSNNINIISTSNILAPQTLQLCDPKAKQNPNLQIEEK</sequence>